<evidence type="ECO:0000313" key="11">
    <source>
        <dbReference type="Proteomes" id="UP000485058"/>
    </source>
</evidence>
<dbReference type="SUPFAM" id="SSF56112">
    <property type="entry name" value="Protein kinase-like (PK-like)"/>
    <property type="match status" value="1"/>
</dbReference>
<sequence length="175" mass="19873">MEPFLSGLSIIHERGLIHRDIKPENILLNNSFQIKIADFGLSIDSKNEVANTRLGTIDYLAPEILDCPVKQNPNDNKENPNIGYTNKVDCWSVGVLAYELLAGQPPFAAPSPQETLRLIRTKEVEYPPWFSLEAVDFMRKVLVRDPLRRPTIAQVLDHPWIRRYSRRDRAPAGGA</sequence>
<feature type="domain" description="Protein kinase" evidence="9">
    <location>
        <begin position="1"/>
        <end position="161"/>
    </location>
</feature>
<name>A0A699ZEF9_HAELA</name>
<keyword evidence="3 7" id="KW-0547">Nucleotide-binding</keyword>
<feature type="binding site" evidence="7">
    <location>
        <begin position="24"/>
        <end position="25"/>
    </location>
    <ligand>
        <name>ATP</name>
        <dbReference type="ChEBI" id="CHEBI:30616"/>
    </ligand>
</feature>
<evidence type="ECO:0000313" key="10">
    <source>
        <dbReference type="EMBL" id="GFH20255.1"/>
    </source>
</evidence>
<keyword evidence="5 7" id="KW-0067">ATP-binding</keyword>
<evidence type="ECO:0000256" key="1">
    <source>
        <dbReference type="ARBA" id="ARBA00022527"/>
    </source>
</evidence>
<dbReference type="AlphaFoldDB" id="A0A699ZEF9"/>
<proteinExistence type="predicted"/>
<dbReference type="InterPro" id="IPR008271">
    <property type="entry name" value="Ser/Thr_kinase_AS"/>
</dbReference>
<evidence type="ECO:0000259" key="9">
    <source>
        <dbReference type="PROSITE" id="PS50011"/>
    </source>
</evidence>
<dbReference type="GO" id="GO:0004674">
    <property type="term" value="F:protein serine/threonine kinase activity"/>
    <property type="evidence" value="ECO:0007669"/>
    <property type="project" value="UniProtKB-KW"/>
</dbReference>
<feature type="binding site" evidence="7">
    <location>
        <position position="38"/>
    </location>
    <ligand>
        <name>ATP</name>
        <dbReference type="ChEBI" id="CHEBI:30616"/>
    </ligand>
</feature>
<dbReference type="SMART" id="SM00220">
    <property type="entry name" value="S_TKc"/>
    <property type="match status" value="1"/>
</dbReference>
<keyword evidence="11" id="KW-1185">Reference proteome</keyword>
<dbReference type="InterPro" id="IPR030616">
    <property type="entry name" value="Aur-like"/>
</dbReference>
<evidence type="ECO:0000256" key="6">
    <source>
        <dbReference type="PIRSR" id="PIRSR630616-1"/>
    </source>
</evidence>
<evidence type="ECO:0000256" key="5">
    <source>
        <dbReference type="ARBA" id="ARBA00022840"/>
    </source>
</evidence>
<dbReference type="PANTHER" id="PTHR24350">
    <property type="entry name" value="SERINE/THREONINE-PROTEIN KINASE IAL-RELATED"/>
    <property type="match status" value="1"/>
</dbReference>
<feature type="non-terminal residue" evidence="10">
    <location>
        <position position="175"/>
    </location>
</feature>
<feature type="non-terminal residue" evidence="10">
    <location>
        <position position="1"/>
    </location>
</feature>
<dbReference type="Pfam" id="PF00069">
    <property type="entry name" value="Pkinase"/>
    <property type="match status" value="1"/>
</dbReference>
<organism evidence="10 11">
    <name type="scientific">Haematococcus lacustris</name>
    <name type="common">Green alga</name>
    <name type="synonym">Haematococcus pluvialis</name>
    <dbReference type="NCBI Taxonomy" id="44745"/>
    <lineage>
        <taxon>Eukaryota</taxon>
        <taxon>Viridiplantae</taxon>
        <taxon>Chlorophyta</taxon>
        <taxon>core chlorophytes</taxon>
        <taxon>Chlorophyceae</taxon>
        <taxon>CS clade</taxon>
        <taxon>Chlamydomonadales</taxon>
        <taxon>Haematococcaceae</taxon>
        <taxon>Haematococcus</taxon>
    </lineage>
</organism>
<dbReference type="Proteomes" id="UP000485058">
    <property type="component" value="Unassembled WGS sequence"/>
</dbReference>
<evidence type="ECO:0000256" key="7">
    <source>
        <dbReference type="PIRSR" id="PIRSR630616-2"/>
    </source>
</evidence>
<dbReference type="PROSITE" id="PS00108">
    <property type="entry name" value="PROTEIN_KINASE_ST"/>
    <property type="match status" value="1"/>
</dbReference>
<accession>A0A699ZEF9</accession>
<evidence type="ECO:0000256" key="2">
    <source>
        <dbReference type="ARBA" id="ARBA00022679"/>
    </source>
</evidence>
<evidence type="ECO:0000256" key="4">
    <source>
        <dbReference type="ARBA" id="ARBA00022777"/>
    </source>
</evidence>
<feature type="cross-link" description="Glycyl lysine isopeptide (Lys-Gly) (interchain with G-Cter in SUMO2)" evidence="8">
    <location>
        <position position="22"/>
    </location>
</feature>
<gene>
    <name evidence="10" type="ORF">HaLaN_17345</name>
</gene>
<dbReference type="EMBL" id="BLLF01001603">
    <property type="protein sequence ID" value="GFH20255.1"/>
    <property type="molecule type" value="Genomic_DNA"/>
</dbReference>
<dbReference type="GO" id="GO:0005524">
    <property type="term" value="F:ATP binding"/>
    <property type="evidence" value="ECO:0007669"/>
    <property type="project" value="UniProtKB-KW"/>
</dbReference>
<keyword evidence="2" id="KW-0808">Transferase</keyword>
<feature type="active site" description="Proton acceptor" evidence="6">
    <location>
        <position position="20"/>
    </location>
</feature>
<dbReference type="InterPro" id="IPR000719">
    <property type="entry name" value="Prot_kinase_dom"/>
</dbReference>
<evidence type="ECO:0000256" key="3">
    <source>
        <dbReference type="ARBA" id="ARBA00022741"/>
    </source>
</evidence>
<protein>
    <submittedName>
        <fullName evidence="10">Protein kinase domain-containing protein</fullName>
    </submittedName>
</protein>
<dbReference type="PROSITE" id="PS50011">
    <property type="entry name" value="PROTEIN_KINASE_DOM"/>
    <property type="match status" value="1"/>
</dbReference>
<keyword evidence="1" id="KW-0723">Serine/threonine-protein kinase</keyword>
<keyword evidence="4 10" id="KW-0418">Kinase</keyword>
<reference evidence="10 11" key="1">
    <citation type="submission" date="2020-02" db="EMBL/GenBank/DDBJ databases">
        <title>Draft genome sequence of Haematococcus lacustris strain NIES-144.</title>
        <authorList>
            <person name="Morimoto D."/>
            <person name="Nakagawa S."/>
            <person name="Yoshida T."/>
            <person name="Sawayama S."/>
        </authorList>
    </citation>
    <scope>NUCLEOTIDE SEQUENCE [LARGE SCALE GENOMIC DNA]</scope>
    <source>
        <strain evidence="10 11">NIES-144</strain>
    </source>
</reference>
<dbReference type="Gene3D" id="1.10.510.10">
    <property type="entry name" value="Transferase(Phosphotransferase) domain 1"/>
    <property type="match status" value="1"/>
</dbReference>
<dbReference type="InterPro" id="IPR011009">
    <property type="entry name" value="Kinase-like_dom_sf"/>
</dbReference>
<comment type="caution">
    <text evidence="10">The sequence shown here is derived from an EMBL/GenBank/DDBJ whole genome shotgun (WGS) entry which is preliminary data.</text>
</comment>
<evidence type="ECO:0000256" key="8">
    <source>
        <dbReference type="PIRSR" id="PIRSR630616-3"/>
    </source>
</evidence>